<evidence type="ECO:0000313" key="1">
    <source>
        <dbReference type="EMBL" id="KAA8557244.1"/>
    </source>
</evidence>
<gene>
    <name evidence="1" type="ORF">FX985_06436</name>
</gene>
<dbReference type="EMBL" id="VTFH01000006">
    <property type="protein sequence ID" value="KAA8557244.1"/>
    <property type="molecule type" value="Genomic_DNA"/>
</dbReference>
<protein>
    <submittedName>
        <fullName evidence="1">Uncharacterized protein</fullName>
    </submittedName>
</protein>
<sequence>MAADIQLAHRAQWCQVQVTIQHVQGTAWQRATNRAGGGTDGLAGRAIQHARDHRGLGRAVGIQQSNMAQAGLQPLCRAVQRHGFTADMDLTQRAICARPRCQAVEQKQVPVGGGQVGQGDALSDNLLVQPRAVPQLRAAQHHGGAMGQRRVELLDESVEVQGGKLQDAIFLGQPRIARRDAGKLGQRPMVDRHALGFARGAGGVDHVGEVLRVDGYLRIRLGVLSQIRMRQVQRRQAFG</sequence>
<dbReference type="AntiFam" id="ANF00178">
    <property type="entry name" value="Shadow ORF (opposite dhbF)"/>
</dbReference>
<organism evidence="1 2">
    <name type="scientific">Pseudomonas extremaustralis</name>
    <dbReference type="NCBI Taxonomy" id="359110"/>
    <lineage>
        <taxon>Bacteria</taxon>
        <taxon>Pseudomonadati</taxon>
        <taxon>Pseudomonadota</taxon>
        <taxon>Gammaproteobacteria</taxon>
        <taxon>Pseudomonadales</taxon>
        <taxon>Pseudomonadaceae</taxon>
        <taxon>Pseudomonas</taxon>
    </lineage>
</organism>
<dbReference type="Proteomes" id="UP000323425">
    <property type="component" value="Unassembled WGS sequence"/>
</dbReference>
<reference evidence="1 2" key="1">
    <citation type="journal article" date="2018" name="Plant Biotechnol. Rep.">
        <title>Diversity and antifungal activity of endophytic bacteria associated with Panax ginseng seedlings.</title>
        <authorList>
            <person name="Park J.M."/>
            <person name="Hong C.E."/>
            <person name="Jo S.H."/>
        </authorList>
    </citation>
    <scope>NUCLEOTIDE SEQUENCE [LARGE SCALE GENOMIC DNA]</scope>
    <source>
        <strain evidence="1 2">PgKB38</strain>
    </source>
</reference>
<comment type="caution">
    <text evidence="1">The sequence shown here is derived from an EMBL/GenBank/DDBJ whole genome shotgun (WGS) entry which is preliminary data.</text>
</comment>
<dbReference type="AlphaFoldDB" id="A0A5M9IKK1"/>
<evidence type="ECO:0000313" key="2">
    <source>
        <dbReference type="Proteomes" id="UP000323425"/>
    </source>
</evidence>
<name>A0A5M9IKK1_9PSED</name>
<proteinExistence type="predicted"/>
<accession>A0A5M9IKK1</accession>